<dbReference type="Gene3D" id="2.130.10.10">
    <property type="entry name" value="YVTN repeat-like/Quinoprotein amine dehydrogenase"/>
    <property type="match status" value="1"/>
</dbReference>
<dbReference type="AlphaFoldDB" id="A0A0C3GDE0"/>
<evidence type="ECO:0000259" key="14">
    <source>
        <dbReference type="Pfam" id="PF25293"/>
    </source>
</evidence>
<feature type="domain" description="EMC1 first beta-propeller" evidence="14">
    <location>
        <begin position="23"/>
        <end position="245"/>
    </location>
</feature>
<dbReference type="PANTHER" id="PTHR21573">
    <property type="entry name" value="ER MEMBRANE PROTEIN COMPLEX SUBUNIT 1"/>
    <property type="match status" value="1"/>
</dbReference>
<evidence type="ECO:0000256" key="2">
    <source>
        <dbReference type="ARBA" id="ARBA00007904"/>
    </source>
</evidence>
<keyword evidence="16" id="KW-1185">Reference proteome</keyword>
<keyword evidence="10" id="KW-0325">Glycoprotein</keyword>
<name>A0A0C3GDE0_PILCF</name>
<keyword evidence="5" id="KW-0812">Transmembrane</keyword>
<dbReference type="Pfam" id="PF25293">
    <property type="entry name" value="Beta-prop_EMC1_N"/>
    <property type="match status" value="1"/>
</dbReference>
<comment type="subunit">
    <text evidence="3">Component of the ER membrane protein complex (EMC).</text>
</comment>
<dbReference type="PANTHER" id="PTHR21573:SF0">
    <property type="entry name" value="ER MEMBRANE PROTEIN COMPLEX SUBUNIT 1"/>
    <property type="match status" value="1"/>
</dbReference>
<reference evidence="15 16" key="1">
    <citation type="submission" date="2014-04" db="EMBL/GenBank/DDBJ databases">
        <authorList>
            <consortium name="DOE Joint Genome Institute"/>
            <person name="Kuo A."/>
            <person name="Tarkka M."/>
            <person name="Buscot F."/>
            <person name="Kohler A."/>
            <person name="Nagy L.G."/>
            <person name="Floudas D."/>
            <person name="Copeland A."/>
            <person name="Barry K.W."/>
            <person name="Cichocki N."/>
            <person name="Veneault-Fourrey C."/>
            <person name="LaButti K."/>
            <person name="Lindquist E.A."/>
            <person name="Lipzen A."/>
            <person name="Lundell T."/>
            <person name="Morin E."/>
            <person name="Murat C."/>
            <person name="Sun H."/>
            <person name="Tunlid A."/>
            <person name="Henrissat B."/>
            <person name="Grigoriev I.V."/>
            <person name="Hibbett D.S."/>
            <person name="Martin F."/>
            <person name="Nordberg H.P."/>
            <person name="Cantor M.N."/>
            <person name="Hua S.X."/>
        </authorList>
    </citation>
    <scope>NUCLEOTIDE SEQUENCE [LARGE SCALE GENOMIC DNA]</scope>
    <source>
        <strain evidence="15 16">F 1598</strain>
    </source>
</reference>
<feature type="region of interest" description="Disordered" evidence="11">
    <location>
        <begin position="536"/>
        <end position="556"/>
    </location>
</feature>
<evidence type="ECO:0000256" key="1">
    <source>
        <dbReference type="ARBA" id="ARBA00004115"/>
    </source>
</evidence>
<feature type="chain" id="PRO_5002177609" description="ER membrane protein complex subunit 1" evidence="12">
    <location>
        <begin position="24"/>
        <end position="1066"/>
    </location>
</feature>
<evidence type="ECO:0000256" key="3">
    <source>
        <dbReference type="ARBA" id="ARBA00011276"/>
    </source>
</evidence>
<dbReference type="GO" id="GO:0034975">
    <property type="term" value="P:protein folding in endoplasmic reticulum"/>
    <property type="evidence" value="ECO:0007669"/>
    <property type="project" value="TreeGrafter"/>
</dbReference>
<dbReference type="EMBL" id="KN832974">
    <property type="protein sequence ID" value="KIM89724.1"/>
    <property type="molecule type" value="Genomic_DNA"/>
</dbReference>
<dbReference type="InParanoid" id="A0A0C3GDE0"/>
<keyword evidence="6 12" id="KW-0732">Signal</keyword>
<evidence type="ECO:0000256" key="9">
    <source>
        <dbReference type="ARBA" id="ARBA00023136"/>
    </source>
</evidence>
<accession>A0A0C3GDE0</accession>
<evidence type="ECO:0000256" key="10">
    <source>
        <dbReference type="ARBA" id="ARBA00023180"/>
    </source>
</evidence>
<evidence type="ECO:0000313" key="16">
    <source>
        <dbReference type="Proteomes" id="UP000054166"/>
    </source>
</evidence>
<dbReference type="InterPro" id="IPR011678">
    <property type="entry name" value="EMC1_C"/>
</dbReference>
<gene>
    <name evidence="15" type="ORF">PILCRDRAFT_94960</name>
</gene>
<dbReference type="STRING" id="765440.A0A0C3GDE0"/>
<keyword evidence="8" id="KW-1133">Transmembrane helix</keyword>
<evidence type="ECO:0000259" key="13">
    <source>
        <dbReference type="Pfam" id="PF07774"/>
    </source>
</evidence>
<feature type="domain" description="ER membrane protein complex subunit 1 C-terminal" evidence="13">
    <location>
        <begin position="848"/>
        <end position="1064"/>
    </location>
</feature>
<keyword evidence="7" id="KW-0256">Endoplasmic reticulum</keyword>
<organism evidence="15 16">
    <name type="scientific">Piloderma croceum (strain F 1598)</name>
    <dbReference type="NCBI Taxonomy" id="765440"/>
    <lineage>
        <taxon>Eukaryota</taxon>
        <taxon>Fungi</taxon>
        <taxon>Dikarya</taxon>
        <taxon>Basidiomycota</taxon>
        <taxon>Agaricomycotina</taxon>
        <taxon>Agaricomycetes</taxon>
        <taxon>Agaricomycetidae</taxon>
        <taxon>Atheliales</taxon>
        <taxon>Atheliaceae</taxon>
        <taxon>Piloderma</taxon>
    </lineage>
</organism>
<dbReference type="GO" id="GO:0072546">
    <property type="term" value="C:EMC complex"/>
    <property type="evidence" value="ECO:0007669"/>
    <property type="project" value="InterPro"/>
</dbReference>
<evidence type="ECO:0000256" key="11">
    <source>
        <dbReference type="SAM" id="MobiDB-lite"/>
    </source>
</evidence>
<evidence type="ECO:0000256" key="7">
    <source>
        <dbReference type="ARBA" id="ARBA00022824"/>
    </source>
</evidence>
<dbReference type="InterPro" id="IPR058545">
    <property type="entry name" value="Beta-prop_EMC1_1st"/>
</dbReference>
<dbReference type="InterPro" id="IPR015943">
    <property type="entry name" value="WD40/YVTN_repeat-like_dom_sf"/>
</dbReference>
<keyword evidence="9" id="KW-0472">Membrane</keyword>
<proteinExistence type="inferred from homology"/>
<protein>
    <recommendedName>
        <fullName evidence="4">ER membrane protein complex subunit 1</fullName>
    </recommendedName>
</protein>
<evidence type="ECO:0000256" key="6">
    <source>
        <dbReference type="ARBA" id="ARBA00022729"/>
    </source>
</evidence>
<feature type="signal peptide" evidence="12">
    <location>
        <begin position="1"/>
        <end position="23"/>
    </location>
</feature>
<comment type="similarity">
    <text evidence="2">Belongs to the EMC1 family.</text>
</comment>
<comment type="subcellular location">
    <subcellularLocation>
        <location evidence="1">Endoplasmic reticulum membrane</location>
        <topology evidence="1">Single-pass type I membrane protein</topology>
    </subcellularLocation>
</comment>
<dbReference type="HOGENOM" id="CLU_005034_1_0_1"/>
<dbReference type="Proteomes" id="UP000054166">
    <property type="component" value="Unassembled WGS sequence"/>
</dbReference>
<sequence length="1066" mass="115781">MRLPKIFLALLLTALPLPAPTAALHESEVGIVDWHKQLVGVPLIGSPNTAPLFHRFSVGQGVTKSVVVTATGSNVLAAIDPVDGSVAWRHVFDAEDPIALFKKHKDVIATLSGPGGSTLRTFNVLTGHLLLEKRLHALNTGSLFEPGDLGLGIAFVPGSTPNESEQLLVLANGHTLRRVDARTGEVVWSWTSEDQSSLIIYTRIIPTSSTIYLIGLAKSVKSYTLHATTFSTQSGTLIASRNIPSSLSPASATTPPSSAFLALSLFPSPNTNTTTSSSHETPPRLLWLEQKTLHTLPLSPSLSHTKPGAYKGVAYKELVDVGLAEGYGMFVAVLGDGSGKVIGVNGEGKGEESAVKAFWEFSESADSPRYTPSIYAGGLDKDGYPYVSRIYWSHVLQKSSIHTYAPHLSKGEGLVTGFTLPFDTTMHGIIVHAAIDTANPSPYRVLTRVVLTTSTGAVQLWQQDQAQWTREEALAEIAVAEFVELPEGKSVGVEVDLGGEESFVGRVARQVLDAKDFPQYLVKFVKRFATGSYASTSTSTSIPPTNTNTTTATTGPLTRDTFGFRQMLVAATPQGKVYGLDSSSGRIVWSRVLGHGWAAEIGATVLPIKLFVTRGVGDVDVDVRGGGDAGGPQVVLVTQRKAENTLVDTVIFHIDAMTGDDVRKVSPSGDIFQGLDIISGPIIEAFLLQKQTKTVILLDEFMQVYLYPDTEAHKADLEAASPSLYFPVRTGGPGKRQLMGHQLLLNPELSNRFVGHPTWTFSLPANEEILTLIPSRRGPVASVGKVLGNRSTLYKYLNPHLMTLTTSSLTSHPPRCAIYVVDAAKGSIVYHATLPTSAGVCDVKATITENWLVYSYFDEDFTGVGQSKGHRIVSVEFYEGVKPDDKVKSSDMSSFSNRTTEVTAYEQSYVTPYGITTLTTTSTKFGVTAKDIIFATTNSKIQSLPRRFLDPRRPNRKLTNEDVEEQLIQYEPVLQDHPQRVLSHSYQVNNVRRIVTAPALLESTSLVFAYGLDLFLTRVSPSGTFDVLNENFNKAQLVLTIVALAVAIVVTKPMVQRKRLRERWYQ</sequence>
<evidence type="ECO:0000256" key="4">
    <source>
        <dbReference type="ARBA" id="ARBA00020824"/>
    </source>
</evidence>
<reference evidence="16" key="2">
    <citation type="submission" date="2015-01" db="EMBL/GenBank/DDBJ databases">
        <title>Evolutionary Origins and Diversification of the Mycorrhizal Mutualists.</title>
        <authorList>
            <consortium name="DOE Joint Genome Institute"/>
            <consortium name="Mycorrhizal Genomics Consortium"/>
            <person name="Kohler A."/>
            <person name="Kuo A."/>
            <person name="Nagy L.G."/>
            <person name="Floudas D."/>
            <person name="Copeland A."/>
            <person name="Barry K.W."/>
            <person name="Cichocki N."/>
            <person name="Veneault-Fourrey C."/>
            <person name="LaButti K."/>
            <person name="Lindquist E.A."/>
            <person name="Lipzen A."/>
            <person name="Lundell T."/>
            <person name="Morin E."/>
            <person name="Murat C."/>
            <person name="Riley R."/>
            <person name="Ohm R."/>
            <person name="Sun H."/>
            <person name="Tunlid A."/>
            <person name="Henrissat B."/>
            <person name="Grigoriev I.V."/>
            <person name="Hibbett D.S."/>
            <person name="Martin F."/>
        </authorList>
    </citation>
    <scope>NUCLEOTIDE SEQUENCE [LARGE SCALE GENOMIC DNA]</scope>
    <source>
        <strain evidence="16">F 1598</strain>
    </source>
</reference>
<dbReference type="InterPro" id="IPR026895">
    <property type="entry name" value="EMC1"/>
</dbReference>
<dbReference type="Pfam" id="PF07774">
    <property type="entry name" value="EMC1_C"/>
    <property type="match status" value="1"/>
</dbReference>
<evidence type="ECO:0000313" key="15">
    <source>
        <dbReference type="EMBL" id="KIM89724.1"/>
    </source>
</evidence>
<evidence type="ECO:0000256" key="5">
    <source>
        <dbReference type="ARBA" id="ARBA00022692"/>
    </source>
</evidence>
<dbReference type="SUPFAM" id="SSF50998">
    <property type="entry name" value="Quinoprotein alcohol dehydrogenase-like"/>
    <property type="match status" value="1"/>
</dbReference>
<evidence type="ECO:0000256" key="8">
    <source>
        <dbReference type="ARBA" id="ARBA00022989"/>
    </source>
</evidence>
<dbReference type="InterPro" id="IPR011047">
    <property type="entry name" value="Quinoprotein_ADH-like_sf"/>
</dbReference>
<dbReference type="OrthoDB" id="28092at2759"/>
<evidence type="ECO:0000256" key="12">
    <source>
        <dbReference type="SAM" id="SignalP"/>
    </source>
</evidence>